<dbReference type="Pfam" id="PF01471">
    <property type="entry name" value="PG_binding_1"/>
    <property type="match status" value="1"/>
</dbReference>
<dbReference type="RefSeq" id="WP_379871536.1">
    <property type="nucleotide sequence ID" value="NZ_JBHTBH010000006.1"/>
</dbReference>
<dbReference type="InterPro" id="IPR036366">
    <property type="entry name" value="PGBDSf"/>
</dbReference>
<sequence>MRRLRVESRGTALLAGLVLLTSGGAVGFLLRPADPPTELAEADAPTSAPTSVAEFADERTVEVEFDIPAALALEVGFAGRVTSTRCADGAEIRSGQVVARIDDIPLVALATSVPLYRDLERGDRGSDVRALQTALSRLGHPAASDGTYGRQTAEAVRALQEEAGFRDPDGAVDVDRFMWLPAEEVTLDGCEAALGRNLAAGETYGTVANQLTAVSATSMPGGALPGERTIEVLGVSGPMDEDGRATDPEFLAELAATDEFREVTASEDADPVTAEIRLASPVRAVKVPPAAVFAIEGGSGCVESGETAYPVQIVGSNLGATLVELAGDPPAEVDLGPAITAETCGREP</sequence>
<dbReference type="InterPro" id="IPR002477">
    <property type="entry name" value="Peptidoglycan-bd-like"/>
</dbReference>
<keyword evidence="3" id="KW-1185">Reference proteome</keyword>
<dbReference type="Gene3D" id="1.10.101.10">
    <property type="entry name" value="PGBD-like superfamily/PGBD"/>
    <property type="match status" value="1"/>
</dbReference>
<evidence type="ECO:0000313" key="2">
    <source>
        <dbReference type="EMBL" id="MFC7328882.1"/>
    </source>
</evidence>
<feature type="domain" description="Peptidoglycan binding-like" evidence="1">
    <location>
        <begin position="124"/>
        <end position="173"/>
    </location>
</feature>
<dbReference type="Proteomes" id="UP001596540">
    <property type="component" value="Unassembled WGS sequence"/>
</dbReference>
<name>A0ABW2KG01_9ACTN</name>
<evidence type="ECO:0000313" key="3">
    <source>
        <dbReference type="Proteomes" id="UP001596540"/>
    </source>
</evidence>
<comment type="caution">
    <text evidence="2">The sequence shown here is derived from an EMBL/GenBank/DDBJ whole genome shotgun (WGS) entry which is preliminary data.</text>
</comment>
<evidence type="ECO:0000259" key="1">
    <source>
        <dbReference type="Pfam" id="PF01471"/>
    </source>
</evidence>
<dbReference type="EMBL" id="JBHTBH010000006">
    <property type="protein sequence ID" value="MFC7328882.1"/>
    <property type="molecule type" value="Genomic_DNA"/>
</dbReference>
<proteinExistence type="predicted"/>
<dbReference type="SUPFAM" id="SSF47090">
    <property type="entry name" value="PGBD-like"/>
    <property type="match status" value="1"/>
</dbReference>
<organism evidence="2 3">
    <name type="scientific">Marinactinospora rubrisoli</name>
    <dbReference type="NCBI Taxonomy" id="2715399"/>
    <lineage>
        <taxon>Bacteria</taxon>
        <taxon>Bacillati</taxon>
        <taxon>Actinomycetota</taxon>
        <taxon>Actinomycetes</taxon>
        <taxon>Streptosporangiales</taxon>
        <taxon>Nocardiopsidaceae</taxon>
        <taxon>Marinactinospora</taxon>
    </lineage>
</organism>
<reference evidence="3" key="1">
    <citation type="journal article" date="2019" name="Int. J. Syst. Evol. Microbiol.">
        <title>The Global Catalogue of Microorganisms (GCM) 10K type strain sequencing project: providing services to taxonomists for standard genome sequencing and annotation.</title>
        <authorList>
            <consortium name="The Broad Institute Genomics Platform"/>
            <consortium name="The Broad Institute Genome Sequencing Center for Infectious Disease"/>
            <person name="Wu L."/>
            <person name="Ma J."/>
        </authorList>
    </citation>
    <scope>NUCLEOTIDE SEQUENCE [LARGE SCALE GENOMIC DNA]</scope>
    <source>
        <strain evidence="3">CGMCC 4.7382</strain>
    </source>
</reference>
<protein>
    <submittedName>
        <fullName evidence="2">Peptidoglycan-binding protein</fullName>
    </submittedName>
</protein>
<gene>
    <name evidence="2" type="ORF">ACFQRF_14125</name>
</gene>
<dbReference type="InterPro" id="IPR036365">
    <property type="entry name" value="PGBD-like_sf"/>
</dbReference>
<accession>A0ABW2KG01</accession>